<dbReference type="EnsemblMetazoa" id="GPAI019171-RA">
    <property type="protein sequence ID" value="GPAI019171-PA"/>
    <property type="gene ID" value="GPAI019171"/>
</dbReference>
<proteinExistence type="predicted"/>
<keyword evidence="3" id="KW-1185">Reference proteome</keyword>
<dbReference type="Proteomes" id="UP000092445">
    <property type="component" value="Unassembled WGS sequence"/>
</dbReference>
<protein>
    <submittedName>
        <fullName evidence="2">Uncharacterized protein</fullName>
    </submittedName>
</protein>
<keyword evidence="1" id="KW-1133">Transmembrane helix</keyword>
<reference evidence="2" key="2">
    <citation type="submission" date="2020-05" db="UniProtKB">
        <authorList>
            <consortium name="EnsemblMetazoa"/>
        </authorList>
    </citation>
    <scope>IDENTIFICATION</scope>
    <source>
        <strain evidence="2">IAEA</strain>
    </source>
</reference>
<keyword evidence="1" id="KW-0812">Transmembrane</keyword>
<evidence type="ECO:0000256" key="1">
    <source>
        <dbReference type="SAM" id="Phobius"/>
    </source>
</evidence>
<feature type="transmembrane region" description="Helical" evidence="1">
    <location>
        <begin position="42"/>
        <end position="72"/>
    </location>
</feature>
<organism evidence="2 3">
    <name type="scientific">Glossina pallidipes</name>
    <name type="common">Tsetse fly</name>
    <dbReference type="NCBI Taxonomy" id="7398"/>
    <lineage>
        <taxon>Eukaryota</taxon>
        <taxon>Metazoa</taxon>
        <taxon>Ecdysozoa</taxon>
        <taxon>Arthropoda</taxon>
        <taxon>Hexapoda</taxon>
        <taxon>Insecta</taxon>
        <taxon>Pterygota</taxon>
        <taxon>Neoptera</taxon>
        <taxon>Endopterygota</taxon>
        <taxon>Diptera</taxon>
        <taxon>Brachycera</taxon>
        <taxon>Muscomorpha</taxon>
        <taxon>Hippoboscoidea</taxon>
        <taxon>Glossinidae</taxon>
        <taxon>Glossina</taxon>
    </lineage>
</organism>
<accession>A0A1A9ZME5</accession>
<keyword evidence="1" id="KW-0472">Membrane</keyword>
<dbReference type="AlphaFoldDB" id="A0A1A9ZME5"/>
<evidence type="ECO:0000313" key="2">
    <source>
        <dbReference type="EnsemblMetazoa" id="GPAI019171-PA"/>
    </source>
</evidence>
<dbReference type="VEuPathDB" id="VectorBase:GPAI019171"/>
<reference evidence="3" key="1">
    <citation type="submission" date="2014-03" db="EMBL/GenBank/DDBJ databases">
        <authorList>
            <person name="Aksoy S."/>
            <person name="Warren W."/>
            <person name="Wilson R.K."/>
        </authorList>
    </citation>
    <scope>NUCLEOTIDE SEQUENCE [LARGE SCALE GENOMIC DNA]</scope>
    <source>
        <strain evidence="3">IAEA</strain>
    </source>
</reference>
<sequence>MESYVAFVYGFVVHFSNNITSEKLGGNGSNDDDDDEDDAGGVMVVIVMMCVIITAIFLCMCLYTYVLSAYVMCPQISKNEKRNVVCSFSSLHLPDISSLCSSSCISSSLNLFGSNIFSTENAKRFADSLSLAVVADEVGEAFAQFVAESGTERVVGDDVGADVVVEIDDGFAWRVEM</sequence>
<evidence type="ECO:0000313" key="3">
    <source>
        <dbReference type="Proteomes" id="UP000092445"/>
    </source>
</evidence>
<name>A0A1A9ZME5_GLOPL</name>